<dbReference type="Pfam" id="PF00828">
    <property type="entry name" value="Ribosomal_L27A"/>
    <property type="match status" value="1"/>
</dbReference>
<evidence type="ECO:0000256" key="1">
    <source>
        <dbReference type="ARBA" id="ARBA00007320"/>
    </source>
</evidence>
<dbReference type="HAMAP" id="MF_01341">
    <property type="entry name" value="Ribosomal_uL15"/>
    <property type="match status" value="1"/>
</dbReference>
<dbReference type="InterPro" id="IPR036227">
    <property type="entry name" value="Ribosomal_uL15/eL18_sf"/>
</dbReference>
<reference evidence="7 8" key="1">
    <citation type="journal article" date="2016" name="Nat. Commun.">
        <title>Thousands of microbial genomes shed light on interconnected biogeochemical processes in an aquifer system.</title>
        <authorList>
            <person name="Anantharaman K."/>
            <person name="Brown C.T."/>
            <person name="Hug L.A."/>
            <person name="Sharon I."/>
            <person name="Castelle C.J."/>
            <person name="Probst A.J."/>
            <person name="Thomas B.C."/>
            <person name="Singh A."/>
            <person name="Wilkins M.J."/>
            <person name="Karaoz U."/>
            <person name="Brodie E.L."/>
            <person name="Williams K.H."/>
            <person name="Hubbard S.S."/>
            <person name="Banfield J.F."/>
        </authorList>
    </citation>
    <scope>NUCLEOTIDE SEQUENCE [LARGE SCALE GENOMIC DNA]</scope>
</reference>
<keyword evidence="3 4" id="KW-0687">Ribonucleoprotein</keyword>
<evidence type="ECO:0000313" key="8">
    <source>
        <dbReference type="Proteomes" id="UP000177723"/>
    </source>
</evidence>
<dbReference type="GO" id="GO:0022625">
    <property type="term" value="C:cytosolic large ribosomal subunit"/>
    <property type="evidence" value="ECO:0007669"/>
    <property type="project" value="TreeGrafter"/>
</dbReference>
<dbReference type="Proteomes" id="UP000177723">
    <property type="component" value="Unassembled WGS sequence"/>
</dbReference>
<comment type="function">
    <text evidence="4">Binds to the 23S rRNA.</text>
</comment>
<dbReference type="GO" id="GO:0006412">
    <property type="term" value="P:translation"/>
    <property type="evidence" value="ECO:0007669"/>
    <property type="project" value="UniProtKB-UniRule"/>
</dbReference>
<evidence type="ECO:0000256" key="4">
    <source>
        <dbReference type="HAMAP-Rule" id="MF_01341"/>
    </source>
</evidence>
<evidence type="ECO:0000256" key="2">
    <source>
        <dbReference type="ARBA" id="ARBA00022980"/>
    </source>
</evidence>
<keyword evidence="4" id="KW-0694">RNA-binding</keyword>
<proteinExistence type="inferred from homology"/>
<feature type="region of interest" description="Disordered" evidence="5">
    <location>
        <begin position="1"/>
        <end position="44"/>
    </location>
</feature>
<dbReference type="EMBL" id="MFHT01000004">
    <property type="protein sequence ID" value="OGF78136.1"/>
    <property type="molecule type" value="Genomic_DNA"/>
</dbReference>
<dbReference type="InterPro" id="IPR005749">
    <property type="entry name" value="Ribosomal_uL15_bac-type"/>
</dbReference>
<dbReference type="GO" id="GO:0019843">
    <property type="term" value="F:rRNA binding"/>
    <property type="evidence" value="ECO:0007669"/>
    <property type="project" value="UniProtKB-UniRule"/>
</dbReference>
<comment type="caution">
    <text evidence="7">The sequence shown here is derived from an EMBL/GenBank/DDBJ whole genome shotgun (WGS) entry which is preliminary data.</text>
</comment>
<evidence type="ECO:0000313" key="7">
    <source>
        <dbReference type="EMBL" id="OGF78136.1"/>
    </source>
</evidence>
<keyword evidence="4" id="KW-0699">rRNA-binding</keyword>
<protein>
    <recommendedName>
        <fullName evidence="4">Large ribosomal subunit protein uL15</fullName>
    </recommendedName>
</protein>
<keyword evidence="2 4" id="KW-0689">Ribosomal protein</keyword>
<sequence>MQIHQIKSIGDKRKKRVGRGGKRGTTSGRGTKGQKSRSGRRIRPQFRDILKKIPKKKGYRVKIVGKPVAVVNLRDIDRKFSEGALVNPKTLVENGLVRRISGKIPRVKILGNGELTKKFIIKDCAFSKKAEEAWKKFS</sequence>
<comment type="subunit">
    <text evidence="4">Part of the 50S ribosomal subunit.</text>
</comment>
<dbReference type="PANTHER" id="PTHR12934">
    <property type="entry name" value="50S RIBOSOMAL PROTEIN L15"/>
    <property type="match status" value="1"/>
</dbReference>
<dbReference type="InterPro" id="IPR021131">
    <property type="entry name" value="Ribosomal_uL15/eL18"/>
</dbReference>
<dbReference type="PANTHER" id="PTHR12934:SF11">
    <property type="entry name" value="LARGE RIBOSOMAL SUBUNIT PROTEIN UL15M"/>
    <property type="match status" value="1"/>
</dbReference>
<name>A0A1F5WR46_9BACT</name>
<evidence type="ECO:0000256" key="5">
    <source>
        <dbReference type="SAM" id="MobiDB-lite"/>
    </source>
</evidence>
<feature type="compositionally biased region" description="Basic residues" evidence="5">
    <location>
        <begin position="32"/>
        <end position="44"/>
    </location>
</feature>
<dbReference type="InterPro" id="IPR030878">
    <property type="entry name" value="Ribosomal_uL15"/>
</dbReference>
<dbReference type="GO" id="GO:0003735">
    <property type="term" value="F:structural constituent of ribosome"/>
    <property type="evidence" value="ECO:0007669"/>
    <property type="project" value="InterPro"/>
</dbReference>
<evidence type="ECO:0000259" key="6">
    <source>
        <dbReference type="Pfam" id="PF00828"/>
    </source>
</evidence>
<evidence type="ECO:0000256" key="3">
    <source>
        <dbReference type="ARBA" id="ARBA00023274"/>
    </source>
</evidence>
<accession>A0A1F5WR46</accession>
<organism evidence="7 8">
    <name type="scientific">Candidatus Giovannonibacteria bacterium RIFCSPHIGHO2_12_FULL_43_15</name>
    <dbReference type="NCBI Taxonomy" id="1798341"/>
    <lineage>
        <taxon>Bacteria</taxon>
        <taxon>Candidatus Giovannoniibacteriota</taxon>
    </lineage>
</organism>
<comment type="similarity">
    <text evidence="1 4">Belongs to the universal ribosomal protein uL15 family.</text>
</comment>
<dbReference type="NCBIfam" id="TIGR01071">
    <property type="entry name" value="rplO_bact"/>
    <property type="match status" value="1"/>
</dbReference>
<dbReference type="Gene3D" id="3.100.10.10">
    <property type="match status" value="1"/>
</dbReference>
<feature type="domain" description="Large ribosomal subunit protein uL15/eL18" evidence="6">
    <location>
        <begin position="70"/>
        <end position="133"/>
    </location>
</feature>
<dbReference type="AlphaFoldDB" id="A0A1F5WR46"/>
<dbReference type="SUPFAM" id="SSF52080">
    <property type="entry name" value="Ribosomal proteins L15p and L18e"/>
    <property type="match status" value="1"/>
</dbReference>
<feature type="compositionally biased region" description="Basic residues" evidence="5">
    <location>
        <begin position="12"/>
        <end position="22"/>
    </location>
</feature>
<gene>
    <name evidence="4" type="primary">rplO</name>
    <name evidence="7" type="ORF">A3F23_02960</name>
</gene>